<dbReference type="FunFam" id="1.25.40.180:FF:000004">
    <property type="entry name" value="pre-mRNA-splicing factor CWC22 homolog"/>
    <property type="match status" value="1"/>
</dbReference>
<proteinExistence type="inferred from homology"/>
<dbReference type="InterPro" id="IPR016024">
    <property type="entry name" value="ARM-type_fold"/>
</dbReference>
<feature type="compositionally biased region" description="Basic and acidic residues" evidence="6">
    <location>
        <begin position="36"/>
        <end position="63"/>
    </location>
</feature>
<protein>
    <submittedName>
        <fullName evidence="8">Pre-mRNA-splicing factor cwc22</fullName>
    </submittedName>
</protein>
<keyword evidence="9" id="KW-1185">Reference proteome</keyword>
<comment type="similarity">
    <text evidence="2">Belongs to the CWC22 family.</text>
</comment>
<feature type="region of interest" description="Disordered" evidence="6">
    <location>
        <begin position="362"/>
        <end position="404"/>
    </location>
</feature>
<feature type="compositionally biased region" description="Basic residues" evidence="6">
    <location>
        <begin position="1"/>
        <end position="11"/>
    </location>
</feature>
<feature type="region of interest" description="Disordered" evidence="6">
    <location>
        <begin position="629"/>
        <end position="700"/>
    </location>
</feature>
<dbReference type="PANTHER" id="PTHR18034:SF3">
    <property type="entry name" value="PRE-MRNA-SPLICING FACTOR CWC22 HOMOLOG"/>
    <property type="match status" value="1"/>
</dbReference>
<dbReference type="SMART" id="SM00544">
    <property type="entry name" value="MA3"/>
    <property type="match status" value="1"/>
</dbReference>
<keyword evidence="4" id="KW-0508">mRNA splicing</keyword>
<evidence type="ECO:0000313" key="9">
    <source>
        <dbReference type="Proteomes" id="UP001150569"/>
    </source>
</evidence>
<dbReference type="SUPFAM" id="SSF48371">
    <property type="entry name" value="ARM repeat"/>
    <property type="match status" value="1"/>
</dbReference>
<feature type="domain" description="MI" evidence="7">
    <location>
        <begin position="426"/>
        <end position="543"/>
    </location>
</feature>
<evidence type="ECO:0000256" key="2">
    <source>
        <dbReference type="ARBA" id="ARBA00006856"/>
    </source>
</evidence>
<evidence type="ECO:0000256" key="4">
    <source>
        <dbReference type="ARBA" id="ARBA00023187"/>
    </source>
</evidence>
<feature type="compositionally biased region" description="Basic residues" evidence="6">
    <location>
        <begin position="671"/>
        <end position="691"/>
    </location>
</feature>
<evidence type="ECO:0000256" key="5">
    <source>
        <dbReference type="ARBA" id="ARBA00023242"/>
    </source>
</evidence>
<dbReference type="InterPro" id="IPR003891">
    <property type="entry name" value="Initiation_fac_eIF4g_MI"/>
</dbReference>
<keyword evidence="3" id="KW-0507">mRNA processing</keyword>
<dbReference type="Pfam" id="PF02854">
    <property type="entry name" value="MIF4G"/>
    <property type="match status" value="1"/>
</dbReference>
<accession>A0A9W7ZH88</accession>
<dbReference type="GO" id="GO:0000398">
    <property type="term" value="P:mRNA splicing, via spliceosome"/>
    <property type="evidence" value="ECO:0007669"/>
    <property type="project" value="TreeGrafter"/>
</dbReference>
<feature type="compositionally biased region" description="Low complexity" evidence="6">
    <location>
        <begin position="375"/>
        <end position="388"/>
    </location>
</feature>
<dbReference type="AlphaFoldDB" id="A0A9W7ZH88"/>
<keyword evidence="5" id="KW-0539">Nucleus</keyword>
<dbReference type="Proteomes" id="UP001150569">
    <property type="component" value="Unassembled WGS sequence"/>
</dbReference>
<evidence type="ECO:0000259" key="7">
    <source>
        <dbReference type="PROSITE" id="PS51366"/>
    </source>
</evidence>
<evidence type="ECO:0000256" key="1">
    <source>
        <dbReference type="ARBA" id="ARBA00004123"/>
    </source>
</evidence>
<dbReference type="GO" id="GO:0071013">
    <property type="term" value="C:catalytic step 2 spliceosome"/>
    <property type="evidence" value="ECO:0007669"/>
    <property type="project" value="TreeGrafter"/>
</dbReference>
<name>A0A9W7ZH88_9FUNG</name>
<dbReference type="GO" id="GO:0003723">
    <property type="term" value="F:RNA binding"/>
    <property type="evidence" value="ECO:0007669"/>
    <property type="project" value="InterPro"/>
</dbReference>
<feature type="region of interest" description="Disordered" evidence="6">
    <location>
        <begin position="1"/>
        <end position="92"/>
    </location>
</feature>
<feature type="compositionally biased region" description="Acidic residues" evidence="6">
    <location>
        <begin position="638"/>
        <end position="656"/>
    </location>
</feature>
<dbReference type="PROSITE" id="PS51366">
    <property type="entry name" value="MI"/>
    <property type="match status" value="1"/>
</dbReference>
<dbReference type="EMBL" id="JANBPT010001280">
    <property type="protein sequence ID" value="KAJ1909013.1"/>
    <property type="molecule type" value="Genomic_DNA"/>
</dbReference>
<reference evidence="8" key="1">
    <citation type="submission" date="2022-07" db="EMBL/GenBank/DDBJ databases">
        <title>Phylogenomic reconstructions and comparative analyses of Kickxellomycotina fungi.</title>
        <authorList>
            <person name="Reynolds N.K."/>
            <person name="Stajich J.E."/>
            <person name="Barry K."/>
            <person name="Grigoriev I.V."/>
            <person name="Crous P."/>
            <person name="Smith M.E."/>
        </authorList>
    </citation>
    <scope>NUCLEOTIDE SEQUENCE</scope>
    <source>
        <strain evidence="8">RSA 861</strain>
    </source>
</reference>
<evidence type="ECO:0000256" key="6">
    <source>
        <dbReference type="SAM" id="MobiDB-lite"/>
    </source>
</evidence>
<evidence type="ECO:0000256" key="3">
    <source>
        <dbReference type="ARBA" id="ARBA00022664"/>
    </source>
</evidence>
<dbReference type="InterPro" id="IPR050781">
    <property type="entry name" value="CWC22_splicing_factor"/>
</dbReference>
<dbReference type="SMART" id="SM00543">
    <property type="entry name" value="MIF4G"/>
    <property type="match status" value="1"/>
</dbReference>
<sequence length="700" mass="78855">MSSPRRSRHTRSGSESEDGAIRDGGDRHRHRRRRTDSRDRRDDSPRGRGSYRDHPSDRRDELRRRQRSRTPPPRSVPDLAPATAFPSGGAYIPPARLRQMQAQITDRSSPEYQRMSWEALKKSINGYVNKVNTANIKEIIPELLSENLIRGRGLFTRSIMKAQAASSSYTPVYAALVAVVNTKLPAVGELLLHRLVLQFRRAFRQNNKPACLATTTFIAHLTNQKLVNEILAFQILQLLFDNATDDSVEVAIGFMKACGAYLTEIAPRVTDSMFDILRSTLHEADIDQRVQYMIEVLFQIRKTQFKDYPAIPEGLDIVEEDDQIVHEILLEDESIKPQDELNLFSVDSDYEANEAKYQTFRSEILGDSSDDDDASGGSSADEGGSASESDSDADSDVSQAERGTSSAVKAVEKVTIQDRTSTNLIALRRTIYLTIMSSANFEEGIHKLLNLRIPVDEEIELCNMLIECCAQERTYLKFYGLIGERLCKLPRAPWRRLFERCLVETYETIHRYETNRLRNVAKFFAHLLATDGLPWAALSIFTITEAATTSSSRIFIKVLFSELTEALGLVRLNDRLKDPEYTEAFRGLFPVDHPKDTRFAINYFTSIGLGGLTADMREHLKHAPVPNALAALPSSSESDTDSSSDSDTTDSSDSDSESASSSGTESDRRSYRGRHRRHRRDSPSPRRRRRSPASDTSDSE</sequence>
<dbReference type="Pfam" id="PF02847">
    <property type="entry name" value="MA3"/>
    <property type="match status" value="1"/>
</dbReference>
<dbReference type="OrthoDB" id="1924287at2759"/>
<dbReference type="InterPro" id="IPR003890">
    <property type="entry name" value="MIF4G-like_typ-3"/>
</dbReference>
<dbReference type="PANTHER" id="PTHR18034">
    <property type="entry name" value="CELL CYCLE CONTROL PROTEIN CWF22-RELATED"/>
    <property type="match status" value="1"/>
</dbReference>
<gene>
    <name evidence="8" type="primary">CWC22_1</name>
    <name evidence="8" type="ORF">IWQ60_011404</name>
</gene>
<comment type="caution">
    <text evidence="8">The sequence shown here is derived from an EMBL/GenBank/DDBJ whole genome shotgun (WGS) entry which is preliminary data.</text>
</comment>
<organism evidence="8 9">
    <name type="scientific">Tieghemiomyces parasiticus</name>
    <dbReference type="NCBI Taxonomy" id="78921"/>
    <lineage>
        <taxon>Eukaryota</taxon>
        <taxon>Fungi</taxon>
        <taxon>Fungi incertae sedis</taxon>
        <taxon>Zoopagomycota</taxon>
        <taxon>Kickxellomycotina</taxon>
        <taxon>Dimargaritomycetes</taxon>
        <taxon>Dimargaritales</taxon>
        <taxon>Dimargaritaceae</taxon>
        <taxon>Tieghemiomyces</taxon>
    </lineage>
</organism>
<dbReference type="Gene3D" id="1.25.40.180">
    <property type="match status" value="1"/>
</dbReference>
<evidence type="ECO:0000313" key="8">
    <source>
        <dbReference type="EMBL" id="KAJ1909013.1"/>
    </source>
</evidence>
<comment type="subcellular location">
    <subcellularLocation>
        <location evidence="1">Nucleus</location>
    </subcellularLocation>
</comment>